<dbReference type="PANTHER" id="PTHR37616">
    <property type="entry name" value="BZIP TRANSCRIPTION FACTOR 60-LIKE"/>
    <property type="match status" value="1"/>
</dbReference>
<dbReference type="FunFam" id="1.20.5.170:FF:000031">
    <property type="entry name" value="BZIP transcription factor (MeaB)"/>
    <property type="match status" value="1"/>
</dbReference>
<feature type="compositionally biased region" description="Polar residues" evidence="1">
    <location>
        <begin position="199"/>
        <end position="209"/>
    </location>
</feature>
<dbReference type="AlphaFoldDB" id="A0A2N3MZG6"/>
<reference evidence="3 4" key="1">
    <citation type="journal article" date="2017" name="G3 (Bethesda)">
        <title>First Draft Genome Sequence of the Pathogenic Fungus Lomentospora prolificans (Formerly Scedosporium prolificans).</title>
        <authorList>
            <person name="Luo R."/>
            <person name="Zimin A."/>
            <person name="Workman R."/>
            <person name="Fan Y."/>
            <person name="Pertea G."/>
            <person name="Grossman N."/>
            <person name="Wear M.P."/>
            <person name="Jia B."/>
            <person name="Miller H."/>
            <person name="Casadevall A."/>
            <person name="Timp W."/>
            <person name="Zhang S.X."/>
            <person name="Salzberg S.L."/>
        </authorList>
    </citation>
    <scope>NUCLEOTIDE SEQUENCE [LARGE SCALE GENOMIC DNA]</scope>
    <source>
        <strain evidence="3 4">JHH-5317</strain>
    </source>
</reference>
<comment type="caution">
    <text evidence="3">The sequence shown here is derived from an EMBL/GenBank/DDBJ whole genome shotgun (WGS) entry which is preliminary data.</text>
</comment>
<feature type="domain" description="BZIP" evidence="2">
    <location>
        <begin position="311"/>
        <end position="374"/>
    </location>
</feature>
<organism evidence="3 4">
    <name type="scientific">Lomentospora prolificans</name>
    <dbReference type="NCBI Taxonomy" id="41688"/>
    <lineage>
        <taxon>Eukaryota</taxon>
        <taxon>Fungi</taxon>
        <taxon>Dikarya</taxon>
        <taxon>Ascomycota</taxon>
        <taxon>Pezizomycotina</taxon>
        <taxon>Sordariomycetes</taxon>
        <taxon>Hypocreomycetidae</taxon>
        <taxon>Microascales</taxon>
        <taxon>Microascaceae</taxon>
        <taxon>Lomentospora</taxon>
    </lineage>
</organism>
<dbReference type="Proteomes" id="UP000233524">
    <property type="component" value="Unassembled WGS sequence"/>
</dbReference>
<feature type="compositionally biased region" description="Low complexity" evidence="1">
    <location>
        <begin position="220"/>
        <end position="245"/>
    </location>
</feature>
<dbReference type="VEuPathDB" id="FungiDB:jhhlp_008091"/>
<protein>
    <recommendedName>
        <fullName evidence="2">BZIP domain-containing protein</fullName>
    </recommendedName>
</protein>
<dbReference type="SMART" id="SM00338">
    <property type="entry name" value="BRLZ"/>
    <property type="match status" value="1"/>
</dbReference>
<feature type="region of interest" description="Disordered" evidence="1">
    <location>
        <begin position="386"/>
        <end position="434"/>
    </location>
</feature>
<feature type="region of interest" description="Disordered" evidence="1">
    <location>
        <begin position="271"/>
        <end position="318"/>
    </location>
</feature>
<dbReference type="PROSITE" id="PS50217">
    <property type="entry name" value="BZIP"/>
    <property type="match status" value="1"/>
</dbReference>
<dbReference type="CDD" id="cd14810">
    <property type="entry name" value="bZIP_u1"/>
    <property type="match status" value="1"/>
</dbReference>
<dbReference type="GO" id="GO:0003700">
    <property type="term" value="F:DNA-binding transcription factor activity"/>
    <property type="evidence" value="ECO:0007669"/>
    <property type="project" value="InterPro"/>
</dbReference>
<feature type="compositionally biased region" description="Basic and acidic residues" evidence="1">
    <location>
        <begin position="301"/>
        <end position="318"/>
    </location>
</feature>
<gene>
    <name evidence="3" type="ORF">jhhlp_008091</name>
</gene>
<dbReference type="STRING" id="41688.A0A2N3MZG6"/>
<dbReference type="InterPro" id="IPR046347">
    <property type="entry name" value="bZIP_sf"/>
</dbReference>
<name>A0A2N3MZG6_9PEZI</name>
<dbReference type="InterPro" id="IPR004827">
    <property type="entry name" value="bZIP"/>
</dbReference>
<evidence type="ECO:0000313" key="4">
    <source>
        <dbReference type="Proteomes" id="UP000233524"/>
    </source>
</evidence>
<dbReference type="Gene3D" id="1.20.5.170">
    <property type="match status" value="1"/>
</dbReference>
<evidence type="ECO:0000256" key="1">
    <source>
        <dbReference type="SAM" id="MobiDB-lite"/>
    </source>
</evidence>
<feature type="region of interest" description="Disordered" evidence="1">
    <location>
        <begin position="188"/>
        <end position="255"/>
    </location>
</feature>
<feature type="compositionally biased region" description="Low complexity" evidence="1">
    <location>
        <begin position="386"/>
        <end position="413"/>
    </location>
</feature>
<dbReference type="SUPFAM" id="SSF57959">
    <property type="entry name" value="Leucine zipper domain"/>
    <property type="match status" value="1"/>
</dbReference>
<feature type="compositionally biased region" description="Polar residues" evidence="1">
    <location>
        <begin position="425"/>
        <end position="434"/>
    </location>
</feature>
<evidence type="ECO:0000259" key="2">
    <source>
        <dbReference type="PROSITE" id="PS50217"/>
    </source>
</evidence>
<accession>A0A2N3MZG6</accession>
<dbReference type="OrthoDB" id="5571888at2759"/>
<dbReference type="Pfam" id="PF00170">
    <property type="entry name" value="bZIP_1"/>
    <property type="match status" value="1"/>
</dbReference>
<sequence length="612" mass="68171">METPLLHRGTARLYWVTALLYLSTILSVLDQRKIEFASFVSKMSASSQPNEGLEGLFDFSEYENVSTYQSPSLSPATASKNASFVRPMAQVPTQPMSSTSQPLTRPSHQYELYKQQTGIVPGALASTLAISQNSQVAGYNGVGLDYLGLSPNEEIFDFNTAPSQGSMGASEMDMEFDPSTTEQFFFDNTVNPNALGDQASPNVASSSVMTPGRLWPGMHSQAALAKAQAQRQQQQMQRQPSAQPKPRAKSGQPTDPIVEQKITQLLNSMRAKPANGDSQPMPLLNMPKPKKDEDDMDEDERLLASEEGKKLSSKERRQLRNKVSARAFRSRRKEYISQLESEIANKVTENGDLRVQNRALMEENKRLTDLTHMLLSSPSFSDFLDQLSTNPTAVPQTAPQVQPQQQQQQQQQQQERRQVPKDVNPYTQHQQQRIGLTMIPEQPMDLSMLSLENDGAFNYQPQVFALLETPEMPTSIDTSILSGKKSNFVGEQLDSEDEKNQAPVIERPVLEKPLAPAAPEVPPVDPEFESNPEFSLYHSSPASETSTVTDSEDAWRVDIFGGVEAEKVLARYELIDASEEEQNAIVAMARVQRISEKLESTWERINQLTDGI</sequence>
<dbReference type="EMBL" id="NLAX01001584">
    <property type="protein sequence ID" value="PKS05573.1"/>
    <property type="molecule type" value="Genomic_DNA"/>
</dbReference>
<dbReference type="InParanoid" id="A0A2N3MZG6"/>
<dbReference type="PANTHER" id="PTHR37616:SF2">
    <property type="entry name" value="BZIP DOMAIN-CONTAINING PROTEIN"/>
    <property type="match status" value="1"/>
</dbReference>
<evidence type="ECO:0000313" key="3">
    <source>
        <dbReference type="EMBL" id="PKS05573.1"/>
    </source>
</evidence>
<proteinExistence type="predicted"/>
<keyword evidence="4" id="KW-1185">Reference proteome</keyword>